<feature type="domain" description="C2H2-type" evidence="14">
    <location>
        <begin position="559"/>
        <end position="587"/>
    </location>
</feature>
<dbReference type="PANTHER" id="PTHR46105">
    <property type="entry name" value="AGAP004733-PA"/>
    <property type="match status" value="1"/>
</dbReference>
<protein>
    <submittedName>
        <fullName evidence="17">Transcription factor grauzone-like isoform X1</fullName>
    </submittedName>
</protein>
<keyword evidence="5" id="KW-0677">Repeat</keyword>
<accession>A0A1I8NC57</accession>
<keyword evidence="8" id="KW-0805">Transcription regulation</keyword>
<dbReference type="PANTHER" id="PTHR46105:SF28">
    <property type="entry name" value="ZINC FINGER PROTEIN 37-LIKE"/>
    <property type="match status" value="1"/>
</dbReference>
<reference evidence="17" key="2">
    <citation type="submission" date="2025-05" db="UniProtKB">
        <authorList>
            <consortium name="RefSeq"/>
        </authorList>
    </citation>
    <scope>IDENTIFICATION</scope>
    <source>
        <strain evidence="17">Aabys</strain>
        <tissue evidence="17">Whole body</tissue>
    </source>
</reference>
<keyword evidence="10" id="KW-0804">Transcription</keyword>
<evidence type="ECO:0000256" key="5">
    <source>
        <dbReference type="ARBA" id="ARBA00022737"/>
    </source>
</evidence>
<evidence type="ECO:0000256" key="11">
    <source>
        <dbReference type="ARBA" id="ARBA00023242"/>
    </source>
</evidence>
<evidence type="ECO:0000256" key="7">
    <source>
        <dbReference type="ARBA" id="ARBA00022833"/>
    </source>
</evidence>
<dbReference type="GO" id="GO:0005634">
    <property type="term" value="C:nucleus"/>
    <property type="evidence" value="ECO:0007669"/>
    <property type="project" value="UniProtKB-SubCell"/>
</dbReference>
<evidence type="ECO:0000259" key="14">
    <source>
        <dbReference type="PROSITE" id="PS50157"/>
    </source>
</evidence>
<feature type="domain" description="C2H2-type" evidence="14">
    <location>
        <begin position="386"/>
        <end position="413"/>
    </location>
</feature>
<evidence type="ECO:0000313" key="17">
    <source>
        <dbReference type="RefSeq" id="XP_058978988.1"/>
    </source>
</evidence>
<dbReference type="InterPro" id="IPR036236">
    <property type="entry name" value="Znf_C2H2_sf"/>
</dbReference>
<feature type="domain" description="C2H2-type" evidence="14">
    <location>
        <begin position="502"/>
        <end position="530"/>
    </location>
</feature>
<dbReference type="Pfam" id="PF00096">
    <property type="entry name" value="zf-C2H2"/>
    <property type="match status" value="4"/>
</dbReference>
<comment type="function">
    <text evidence="1">May be involved in transcriptional regulation.</text>
</comment>
<feature type="domain" description="C2H2-type" evidence="14">
    <location>
        <begin position="415"/>
        <end position="438"/>
    </location>
</feature>
<keyword evidence="16" id="KW-1185">Reference proteome</keyword>
<dbReference type="GO" id="GO:0000981">
    <property type="term" value="F:DNA-binding transcription factor activity, RNA polymerase II-specific"/>
    <property type="evidence" value="ECO:0007669"/>
    <property type="project" value="TreeGrafter"/>
</dbReference>
<feature type="region of interest" description="Disordered" evidence="13">
    <location>
        <begin position="192"/>
        <end position="283"/>
    </location>
</feature>
<dbReference type="InterPro" id="IPR012934">
    <property type="entry name" value="Znf_AD"/>
</dbReference>
<dbReference type="PROSITE" id="PS50157">
    <property type="entry name" value="ZINC_FINGER_C2H2_2"/>
    <property type="match status" value="9"/>
</dbReference>
<comment type="similarity">
    <text evidence="3">Belongs to the krueppel C2H2-type zinc-finger protein family.</text>
</comment>
<keyword evidence="4" id="KW-0479">Metal-binding</keyword>
<dbReference type="FunFam" id="3.30.160.60:FF:000226">
    <property type="entry name" value="Zinc finger protein 236 variant"/>
    <property type="match status" value="1"/>
</dbReference>
<evidence type="ECO:0000256" key="1">
    <source>
        <dbReference type="ARBA" id="ARBA00003767"/>
    </source>
</evidence>
<feature type="domain" description="C2H2-type" evidence="14">
    <location>
        <begin position="531"/>
        <end position="558"/>
    </location>
</feature>
<proteinExistence type="inferred from homology"/>
<dbReference type="PROSITE" id="PS00028">
    <property type="entry name" value="ZINC_FINGER_C2H2_1"/>
    <property type="match status" value="7"/>
</dbReference>
<dbReference type="RefSeq" id="XP_011293269.2">
    <property type="nucleotide sequence ID" value="XM_011294967.3"/>
</dbReference>
<gene>
    <name evidence="15" type="primary">101895491</name>
    <name evidence="17" type="synonym">LOC131802633</name>
</gene>
<evidence type="ECO:0000313" key="16">
    <source>
        <dbReference type="Proteomes" id="UP001652621"/>
    </source>
</evidence>
<evidence type="ECO:0000256" key="12">
    <source>
        <dbReference type="PROSITE-ProRule" id="PRU00042"/>
    </source>
</evidence>
<dbReference type="EnsemblMetazoa" id="MDOA013688-RB">
    <property type="protein sequence ID" value="MDOA013688-PB"/>
    <property type="gene ID" value="MDOA013688"/>
</dbReference>
<keyword evidence="6 12" id="KW-0863">Zinc-finger</keyword>
<reference evidence="15" key="1">
    <citation type="submission" date="2020-05" db="UniProtKB">
        <authorList>
            <consortium name="EnsemblMetazoa"/>
        </authorList>
    </citation>
    <scope>IDENTIFICATION</scope>
    <source>
        <strain evidence="15">Aabys</strain>
    </source>
</reference>
<feature type="domain" description="C2H2-type" evidence="14">
    <location>
        <begin position="472"/>
        <end position="501"/>
    </location>
</feature>
<dbReference type="Gene3D" id="3.30.160.60">
    <property type="entry name" value="Classic Zinc Finger"/>
    <property type="match status" value="6"/>
</dbReference>
<dbReference type="InterPro" id="IPR013087">
    <property type="entry name" value="Znf_C2H2_type"/>
</dbReference>
<feature type="compositionally biased region" description="Basic and acidic residues" evidence="13">
    <location>
        <begin position="242"/>
        <end position="252"/>
    </location>
</feature>
<evidence type="ECO:0000256" key="8">
    <source>
        <dbReference type="ARBA" id="ARBA00023015"/>
    </source>
</evidence>
<dbReference type="SMART" id="SM00355">
    <property type="entry name" value="ZnF_C2H2"/>
    <property type="match status" value="10"/>
</dbReference>
<dbReference type="OrthoDB" id="8117402at2759"/>
<evidence type="ECO:0000256" key="13">
    <source>
        <dbReference type="SAM" id="MobiDB-lite"/>
    </source>
</evidence>
<dbReference type="GO" id="GO:0000978">
    <property type="term" value="F:RNA polymerase II cis-regulatory region sequence-specific DNA binding"/>
    <property type="evidence" value="ECO:0007669"/>
    <property type="project" value="TreeGrafter"/>
</dbReference>
<evidence type="ECO:0000256" key="10">
    <source>
        <dbReference type="ARBA" id="ARBA00023163"/>
    </source>
</evidence>
<dbReference type="Proteomes" id="UP001652621">
    <property type="component" value="Unplaced"/>
</dbReference>
<evidence type="ECO:0000256" key="2">
    <source>
        <dbReference type="ARBA" id="ARBA00004123"/>
    </source>
</evidence>
<keyword evidence="11" id="KW-0539">Nucleus</keyword>
<organism evidence="15">
    <name type="scientific">Musca domestica</name>
    <name type="common">House fly</name>
    <dbReference type="NCBI Taxonomy" id="7370"/>
    <lineage>
        <taxon>Eukaryota</taxon>
        <taxon>Metazoa</taxon>
        <taxon>Ecdysozoa</taxon>
        <taxon>Arthropoda</taxon>
        <taxon>Hexapoda</taxon>
        <taxon>Insecta</taxon>
        <taxon>Pterygota</taxon>
        <taxon>Neoptera</taxon>
        <taxon>Endopterygota</taxon>
        <taxon>Diptera</taxon>
        <taxon>Brachycera</taxon>
        <taxon>Muscomorpha</taxon>
        <taxon>Muscoidea</taxon>
        <taxon>Muscidae</taxon>
        <taxon>Musca</taxon>
    </lineage>
</organism>
<keyword evidence="9" id="KW-0238">DNA-binding</keyword>
<evidence type="ECO:0000256" key="9">
    <source>
        <dbReference type="ARBA" id="ARBA00023125"/>
    </source>
</evidence>
<feature type="region of interest" description="Disordered" evidence="13">
    <location>
        <begin position="101"/>
        <end position="121"/>
    </location>
</feature>
<feature type="domain" description="C2H2-type" evidence="14">
    <location>
        <begin position="442"/>
        <end position="469"/>
    </location>
</feature>
<keyword evidence="7" id="KW-0862">Zinc</keyword>
<dbReference type="Gene3D" id="3.40.1800.20">
    <property type="match status" value="1"/>
</dbReference>
<sequence length="610" mass="70559">MTTKVCCCLCFSPCYNYKLMQNDKGESTEVYDITVKYFDPIMVCMILSEEQSGKIESSTKVLCSNCWTHINDFHDFQLEVHKTRTEMLMLVQGPSKEFVSEDEFSDRGGMEGNETDSDIDDIPLTKLFNNETLLHKPIKKQAEDEKALLLNTDNDSKEEKVSSLENNGNINFDKVEVNSTLETKEEKNAILSEFKEEDAMDSNFESEVKSPAINTPENDIDISEMVCDSENTIKKSRRGRKSKNEIDSETAKGKHSVRKLKSSKDKNKMEKSHKKGKDPKRTSYMDKCRENDAFIAQWKPNLDCDLCTATATNFNTLREHFREEHQTRCYIKCCDRKFYRRCVLMDHIRLHINPETHKCDICGRSSTTKHNLKLHKQVMHGNLNQFECEVCHRLFNQKPTLDRHMLTHVKGENKFFCKECGKGYVLELQLNSHIKTVHGVDCVCDQCGRTFHGVNALKKHLLDHAGVPKRKYPCDICGAQLNTNNNLRRHKAAYHHDGTTAYICSICGKVSSSENALRAHKKRVHEENRKHKCTYCEKAFKRPKDLREHIATHTGVDLYQCPHCPQTFKVSANMHHHRKRAHPIEWEEARKNRLQLPKVNILEVTNQIVM</sequence>
<feature type="domain" description="C2H2-type" evidence="14">
    <location>
        <begin position="327"/>
        <end position="356"/>
    </location>
</feature>
<evidence type="ECO:0000313" key="15">
    <source>
        <dbReference type="EnsemblMetazoa" id="MDOA013688-PB"/>
    </source>
</evidence>
<dbReference type="Pfam" id="PF13912">
    <property type="entry name" value="zf-C2H2_6"/>
    <property type="match status" value="2"/>
</dbReference>
<evidence type="ECO:0000256" key="4">
    <source>
        <dbReference type="ARBA" id="ARBA00022723"/>
    </source>
</evidence>
<evidence type="ECO:0000256" key="3">
    <source>
        <dbReference type="ARBA" id="ARBA00006991"/>
    </source>
</evidence>
<dbReference type="SUPFAM" id="SSF57667">
    <property type="entry name" value="beta-beta-alpha zinc fingers"/>
    <property type="match status" value="5"/>
</dbReference>
<dbReference type="SMART" id="SM00868">
    <property type="entry name" value="zf-AD"/>
    <property type="match status" value="1"/>
</dbReference>
<feature type="domain" description="C2H2-type" evidence="14">
    <location>
        <begin position="357"/>
        <end position="385"/>
    </location>
</feature>
<evidence type="ECO:0000256" key="6">
    <source>
        <dbReference type="ARBA" id="ARBA00022771"/>
    </source>
</evidence>
<dbReference type="InterPro" id="IPR050457">
    <property type="entry name" value="ZnFinger_BTB_dom_contain"/>
</dbReference>
<name>A0A1I8NC57_MUSDO</name>
<dbReference type="AlphaFoldDB" id="A0A1I8NC57"/>
<comment type="subcellular location">
    <subcellularLocation>
        <location evidence="2">Nucleus</location>
    </subcellularLocation>
</comment>
<dbReference type="RefSeq" id="XP_058978988.1">
    <property type="nucleotide sequence ID" value="XM_059123005.1"/>
</dbReference>
<dbReference type="GO" id="GO:0008270">
    <property type="term" value="F:zinc ion binding"/>
    <property type="evidence" value="ECO:0007669"/>
    <property type="project" value="UniProtKB-KW"/>
</dbReference>
<dbReference type="VEuPathDB" id="VectorBase:MDOA013688"/>
<dbReference type="VEuPathDB" id="VectorBase:MDOMA2_021160"/>